<dbReference type="Pfam" id="PF00249">
    <property type="entry name" value="Myb_DNA-binding"/>
    <property type="match status" value="1"/>
</dbReference>
<dbReference type="SUPFAM" id="SSF102712">
    <property type="entry name" value="JAB1/MPN domain"/>
    <property type="match status" value="1"/>
</dbReference>
<protein>
    <recommendedName>
        <fullName evidence="15">Myb-like, SWIRM and MPN domain-containing protein 1</fullName>
    </recommendedName>
</protein>
<keyword evidence="8" id="KW-0156">Chromatin regulator</keyword>
<comment type="similarity">
    <text evidence="2">Belongs to the peptidase M67A family. MYSM1 subfamily.</text>
</comment>
<comment type="subcellular location">
    <subcellularLocation>
        <location evidence="1">Nucleus</location>
    </subcellularLocation>
</comment>
<dbReference type="Gene3D" id="1.10.10.60">
    <property type="entry name" value="Homeodomain-like"/>
    <property type="match status" value="1"/>
</dbReference>
<dbReference type="SMART" id="SM00717">
    <property type="entry name" value="SANT"/>
    <property type="match status" value="1"/>
</dbReference>
<keyword evidence="13" id="KW-0804">Transcription</keyword>
<feature type="compositionally biased region" description="Low complexity" evidence="16">
    <location>
        <begin position="330"/>
        <end position="340"/>
    </location>
</feature>
<evidence type="ECO:0000256" key="14">
    <source>
        <dbReference type="ARBA" id="ARBA00023242"/>
    </source>
</evidence>
<evidence type="ECO:0000259" key="19">
    <source>
        <dbReference type="PROSITE" id="PS50934"/>
    </source>
</evidence>
<dbReference type="InterPro" id="IPR009057">
    <property type="entry name" value="Homeodomain-like_sf"/>
</dbReference>
<evidence type="ECO:0000259" key="21">
    <source>
        <dbReference type="PROSITE" id="PS51294"/>
    </source>
</evidence>
<dbReference type="InterPro" id="IPR007526">
    <property type="entry name" value="SWIRM"/>
</dbReference>
<evidence type="ECO:0000313" key="22">
    <source>
        <dbReference type="EMBL" id="PVD23010.1"/>
    </source>
</evidence>
<keyword evidence="9" id="KW-0805">Transcription regulation</keyword>
<keyword evidence="3" id="KW-0645">Protease</keyword>
<keyword evidence="4" id="KW-0479">Metal-binding</keyword>
<dbReference type="GO" id="GO:0008237">
    <property type="term" value="F:metallopeptidase activity"/>
    <property type="evidence" value="ECO:0007669"/>
    <property type="project" value="UniProtKB-KW"/>
</dbReference>
<evidence type="ECO:0000256" key="2">
    <source>
        <dbReference type="ARBA" id="ARBA00007194"/>
    </source>
</evidence>
<evidence type="ECO:0000259" key="18">
    <source>
        <dbReference type="PROSITE" id="PS50249"/>
    </source>
</evidence>
<dbReference type="CDD" id="cd00167">
    <property type="entry name" value="SANT"/>
    <property type="match status" value="1"/>
</dbReference>
<dbReference type="GO" id="GO:0006325">
    <property type="term" value="P:chromatin organization"/>
    <property type="evidence" value="ECO:0007669"/>
    <property type="project" value="UniProtKB-KW"/>
</dbReference>
<evidence type="ECO:0000256" key="6">
    <source>
        <dbReference type="ARBA" id="ARBA00022801"/>
    </source>
</evidence>
<proteinExistence type="inferred from homology"/>
<dbReference type="PROSITE" id="PS51294">
    <property type="entry name" value="HTH_MYB"/>
    <property type="match status" value="1"/>
</dbReference>
<reference evidence="22 23" key="1">
    <citation type="submission" date="2018-04" db="EMBL/GenBank/DDBJ databases">
        <title>The genome of golden apple snail Pomacea canaliculata provides insight into stress tolerance and invasive adaptation.</title>
        <authorList>
            <person name="Liu C."/>
            <person name="Liu B."/>
            <person name="Ren Y."/>
            <person name="Zhang Y."/>
            <person name="Wang H."/>
            <person name="Li S."/>
            <person name="Jiang F."/>
            <person name="Yin L."/>
            <person name="Zhang G."/>
            <person name="Qian W."/>
            <person name="Fan W."/>
        </authorList>
    </citation>
    <scope>NUCLEOTIDE SEQUENCE [LARGE SCALE GENOMIC DNA]</scope>
    <source>
        <strain evidence="22">SZHN2017</strain>
        <tissue evidence="22">Muscle</tissue>
    </source>
</reference>
<evidence type="ECO:0000256" key="7">
    <source>
        <dbReference type="ARBA" id="ARBA00022833"/>
    </source>
</evidence>
<dbReference type="GO" id="GO:0006508">
    <property type="term" value="P:proteolysis"/>
    <property type="evidence" value="ECO:0007669"/>
    <property type="project" value="UniProtKB-KW"/>
</dbReference>
<dbReference type="FunFam" id="1.10.10.60:FF:000151">
    <property type="entry name" value="histone H2A deubiquitinase MYSM1 isoform X2"/>
    <property type="match status" value="1"/>
</dbReference>
<dbReference type="PROSITE" id="PS50090">
    <property type="entry name" value="MYB_LIKE"/>
    <property type="match status" value="1"/>
</dbReference>
<dbReference type="GO" id="GO:0005634">
    <property type="term" value="C:nucleus"/>
    <property type="evidence" value="ECO:0007669"/>
    <property type="project" value="UniProtKB-SubCell"/>
</dbReference>
<keyword evidence="14" id="KW-0539">Nucleus</keyword>
<dbReference type="PANTHER" id="PTHR10410">
    <property type="entry name" value="EUKARYOTIC TRANSLATION INITIATION FACTOR 3 -RELATED"/>
    <property type="match status" value="1"/>
</dbReference>
<dbReference type="GO" id="GO:0046872">
    <property type="term" value="F:metal ion binding"/>
    <property type="evidence" value="ECO:0007669"/>
    <property type="project" value="UniProtKB-KW"/>
</dbReference>
<evidence type="ECO:0000256" key="11">
    <source>
        <dbReference type="ARBA" id="ARBA00023125"/>
    </source>
</evidence>
<dbReference type="PROSITE" id="PS50249">
    <property type="entry name" value="MPN"/>
    <property type="match status" value="1"/>
</dbReference>
<evidence type="ECO:0000256" key="5">
    <source>
        <dbReference type="ARBA" id="ARBA00022786"/>
    </source>
</evidence>
<evidence type="ECO:0000256" key="15">
    <source>
        <dbReference type="ARBA" id="ARBA00032256"/>
    </source>
</evidence>
<dbReference type="InterPro" id="IPR001005">
    <property type="entry name" value="SANT/Myb"/>
</dbReference>
<dbReference type="AlphaFoldDB" id="A0A2T7NPB1"/>
<dbReference type="PROSITE" id="PS50934">
    <property type="entry name" value="SWIRM"/>
    <property type="match status" value="1"/>
</dbReference>
<evidence type="ECO:0000256" key="4">
    <source>
        <dbReference type="ARBA" id="ARBA00022723"/>
    </source>
</evidence>
<feature type="compositionally biased region" description="Polar residues" evidence="16">
    <location>
        <begin position="394"/>
        <end position="409"/>
    </location>
</feature>
<feature type="domain" description="MPN" evidence="18">
    <location>
        <begin position="643"/>
        <end position="777"/>
    </location>
</feature>
<feature type="compositionally biased region" description="Acidic residues" evidence="16">
    <location>
        <begin position="412"/>
        <end position="423"/>
    </location>
</feature>
<evidence type="ECO:0000256" key="3">
    <source>
        <dbReference type="ARBA" id="ARBA00022670"/>
    </source>
</evidence>
<feature type="region of interest" description="Disordered" evidence="16">
    <location>
        <begin position="290"/>
        <end position="433"/>
    </location>
</feature>
<evidence type="ECO:0000259" key="17">
    <source>
        <dbReference type="PROSITE" id="PS50090"/>
    </source>
</evidence>
<accession>A0A2T7NPB1</accession>
<keyword evidence="11" id="KW-0238">DNA-binding</keyword>
<dbReference type="CDD" id="cd08067">
    <property type="entry name" value="MPN_2A_DUB"/>
    <property type="match status" value="1"/>
</dbReference>
<feature type="compositionally biased region" description="Basic and acidic residues" evidence="16">
    <location>
        <begin position="355"/>
        <end position="391"/>
    </location>
</feature>
<dbReference type="GO" id="GO:0003677">
    <property type="term" value="F:DNA binding"/>
    <property type="evidence" value="ECO:0007669"/>
    <property type="project" value="UniProtKB-KW"/>
</dbReference>
<evidence type="ECO:0000259" key="20">
    <source>
        <dbReference type="PROSITE" id="PS51293"/>
    </source>
</evidence>
<evidence type="ECO:0000313" key="23">
    <source>
        <dbReference type="Proteomes" id="UP000245119"/>
    </source>
</evidence>
<dbReference type="Pfam" id="PF01398">
    <property type="entry name" value="JAB"/>
    <property type="match status" value="1"/>
</dbReference>
<dbReference type="SUPFAM" id="SSF46689">
    <property type="entry name" value="Homeodomain-like"/>
    <property type="match status" value="2"/>
</dbReference>
<dbReference type="Proteomes" id="UP000245119">
    <property type="component" value="Linkage Group LG10"/>
</dbReference>
<dbReference type="PROSITE" id="PS51293">
    <property type="entry name" value="SANT"/>
    <property type="match status" value="1"/>
</dbReference>
<dbReference type="EMBL" id="PZQS01000010">
    <property type="protein sequence ID" value="PVD23010.1"/>
    <property type="molecule type" value="Genomic_DNA"/>
</dbReference>
<dbReference type="Gene3D" id="3.40.140.10">
    <property type="entry name" value="Cytidine Deaminase, domain 2"/>
    <property type="match status" value="1"/>
</dbReference>
<gene>
    <name evidence="22" type="ORF">C0Q70_16271</name>
</gene>
<dbReference type="InterPro" id="IPR017884">
    <property type="entry name" value="SANT_dom"/>
</dbReference>
<dbReference type="InterPro" id="IPR000555">
    <property type="entry name" value="JAMM/MPN+_dom"/>
</dbReference>
<keyword evidence="6" id="KW-0378">Hydrolase</keyword>
<dbReference type="OrthoDB" id="7464992at2759"/>
<keyword evidence="23" id="KW-1185">Reference proteome</keyword>
<evidence type="ECO:0000256" key="10">
    <source>
        <dbReference type="ARBA" id="ARBA00023049"/>
    </source>
</evidence>
<feature type="domain" description="SANT" evidence="20">
    <location>
        <begin position="103"/>
        <end position="154"/>
    </location>
</feature>
<evidence type="ECO:0000256" key="16">
    <source>
        <dbReference type="SAM" id="MobiDB-lite"/>
    </source>
</evidence>
<dbReference type="Pfam" id="PF04433">
    <property type="entry name" value="SWIRM"/>
    <property type="match status" value="1"/>
</dbReference>
<feature type="compositionally biased region" description="Acidic residues" evidence="16">
    <location>
        <begin position="307"/>
        <end position="324"/>
    </location>
</feature>
<keyword evidence="10" id="KW-0482">Metalloprotease</keyword>
<feature type="domain" description="HTH myb-type" evidence="21">
    <location>
        <begin position="105"/>
        <end position="154"/>
    </location>
</feature>
<sequence length="914" mass="102752">MADDDIDIEGEFDFKSEVGDGLYDTNELPSKSANLLPEFTNPPWMLEQGWSLDNCVDEKSKATIEKMLLEEQQYLNGQKKGKYIGVSKSMLLVTSSQSEGESPPKRQWTEEEKKLFLRGLELHGRSWSKIAQLIPSRTPMQVKNYAQQYMKNMARRAERKVSEGREVLDSHSVLATATINLTSISASEAAVTTAQPTITTLPHHPSGLAIHKKNKLNYRPAKQSHLQTYGLTRVVSDCAENSVSNHGPTINKHSLQHQAHVNIKKPSKHGISSGSKDRTMVAVCEDLKPEKKDSACNASAMIKEKEESENEEIDIDIENDDGDDNAILQSRSTSPSSVYSRLLQQANVQPLDTEDQSKDNDELQRESKEGSLLKHEGSFDQEVKKHGHPEDNDSNLIQMNDGAENSSSGETVENEEEFHEEEEALTRPDAKPVENGIVASSGELFEFPIPSEEKLLAPNTILEEEKLVHSEFFDGRPLKTPERYLRIRNYILDCWKKSQPNYLNKTSVRPGLKNCGDVNCIGRIHAYLECIGAINYGCDQAAYNNISRAVGILHKPKQAGKELKQMLSASKLEAMRPRKRRIRDSSGLWVNEKELEGKTIEHKPEKEGSGQPKAGRPHKVVYDPFKLVPCQFFTEENQAPFTLEVFSTALAVMDIHAHISRTEVIGMLGGHYNQESSHLTISMAVPCKSISTGMQCEMDPVSQTLASEHIEDVGMQVVGWYHSHPTFTPNPSVRDIETQQKFQYWFAKGGSHFVGIIISPYCPHNSSVVSDIRCLTIGQDMVKEFFCHTPYQFSYTVPYRDNLREILGPASELAEKYSTYPNRVALSSMYRSSLGITCLSKMLQSVKHHLEPQDSRQCTANSRRKVEDILHWLEQIFLEKFSLSPSQCLQFPNDADVITPVDSEDPSLDCKVQV</sequence>
<feature type="domain" description="Myb-like" evidence="17">
    <location>
        <begin position="100"/>
        <end position="150"/>
    </location>
</feature>
<organism evidence="22 23">
    <name type="scientific">Pomacea canaliculata</name>
    <name type="common">Golden apple snail</name>
    <dbReference type="NCBI Taxonomy" id="400727"/>
    <lineage>
        <taxon>Eukaryota</taxon>
        <taxon>Metazoa</taxon>
        <taxon>Spiralia</taxon>
        <taxon>Lophotrochozoa</taxon>
        <taxon>Mollusca</taxon>
        <taxon>Gastropoda</taxon>
        <taxon>Caenogastropoda</taxon>
        <taxon>Architaenioglossa</taxon>
        <taxon>Ampullarioidea</taxon>
        <taxon>Ampullariidae</taxon>
        <taxon>Pomacea</taxon>
    </lineage>
</organism>
<evidence type="ECO:0000256" key="12">
    <source>
        <dbReference type="ARBA" id="ARBA00023159"/>
    </source>
</evidence>
<dbReference type="OMA" id="TNPPWML"/>
<dbReference type="InterPro" id="IPR037518">
    <property type="entry name" value="MPN"/>
</dbReference>
<dbReference type="STRING" id="400727.A0A2T7NPB1"/>
<keyword evidence="12" id="KW-0010">Activator</keyword>
<feature type="domain" description="SWIRM" evidence="19">
    <location>
        <begin position="447"/>
        <end position="545"/>
    </location>
</feature>
<evidence type="ECO:0000256" key="1">
    <source>
        <dbReference type="ARBA" id="ARBA00004123"/>
    </source>
</evidence>
<comment type="caution">
    <text evidence="22">The sequence shown here is derived from an EMBL/GenBank/DDBJ whole genome shotgun (WGS) entry which is preliminary data.</text>
</comment>
<evidence type="ECO:0000256" key="9">
    <source>
        <dbReference type="ARBA" id="ARBA00023015"/>
    </source>
</evidence>
<dbReference type="FunFam" id="1.10.10.10:FF:000193">
    <property type="entry name" value="histone H2A deubiquitinase MYSM1 isoform X1"/>
    <property type="match status" value="1"/>
</dbReference>
<evidence type="ECO:0000256" key="13">
    <source>
        <dbReference type="ARBA" id="ARBA00023163"/>
    </source>
</evidence>
<evidence type="ECO:0000256" key="8">
    <source>
        <dbReference type="ARBA" id="ARBA00022853"/>
    </source>
</evidence>
<keyword evidence="5" id="KW-0833">Ubl conjugation pathway</keyword>
<name>A0A2T7NPB1_POMCA</name>
<dbReference type="Gene3D" id="1.10.10.10">
    <property type="entry name" value="Winged helix-like DNA-binding domain superfamily/Winged helix DNA-binding domain"/>
    <property type="match status" value="1"/>
</dbReference>
<dbReference type="InterPro" id="IPR036388">
    <property type="entry name" value="WH-like_DNA-bd_sf"/>
</dbReference>
<dbReference type="InterPro" id="IPR050242">
    <property type="entry name" value="JAMM_MPN+_peptidase_M67A"/>
</dbReference>
<dbReference type="InterPro" id="IPR017930">
    <property type="entry name" value="Myb_dom"/>
</dbReference>
<keyword evidence="7" id="KW-0862">Zinc</keyword>